<dbReference type="OrthoDB" id="9811476at2"/>
<gene>
    <name evidence="5" type="ORF">FP026_19510</name>
</gene>
<organism evidence="5 6">
    <name type="scientific">Rhizobium tropici</name>
    <dbReference type="NCBI Taxonomy" id="398"/>
    <lineage>
        <taxon>Bacteria</taxon>
        <taxon>Pseudomonadati</taxon>
        <taxon>Pseudomonadota</taxon>
        <taxon>Alphaproteobacteria</taxon>
        <taxon>Hyphomicrobiales</taxon>
        <taxon>Rhizobiaceae</taxon>
        <taxon>Rhizobium/Agrobacterium group</taxon>
        <taxon>Rhizobium</taxon>
    </lineage>
</organism>
<evidence type="ECO:0000313" key="6">
    <source>
        <dbReference type="Proteomes" id="UP000323608"/>
    </source>
</evidence>
<dbReference type="PANTHER" id="PTHR48078">
    <property type="entry name" value="THREONINE DEHYDRATASE, MITOCHONDRIAL-RELATED"/>
    <property type="match status" value="1"/>
</dbReference>
<dbReference type="GO" id="GO:0003941">
    <property type="term" value="F:L-serine ammonia-lyase activity"/>
    <property type="evidence" value="ECO:0007669"/>
    <property type="project" value="TreeGrafter"/>
</dbReference>
<dbReference type="InterPro" id="IPR050147">
    <property type="entry name" value="Ser/Thr_Dehydratase"/>
</dbReference>
<keyword evidence="2" id="KW-0663">Pyridoxal phosphate</keyword>
<comment type="cofactor">
    <cofactor evidence="1">
        <name>pyridoxal 5'-phosphate</name>
        <dbReference type="ChEBI" id="CHEBI:597326"/>
    </cofactor>
</comment>
<protein>
    <submittedName>
        <fullName evidence="5">Pyridoxal-phosphate dependent enzyme</fullName>
    </submittedName>
</protein>
<dbReference type="AlphaFoldDB" id="A0A5B0VW20"/>
<evidence type="ECO:0000313" key="5">
    <source>
        <dbReference type="EMBL" id="KAA1178654.1"/>
    </source>
</evidence>
<evidence type="ECO:0000256" key="2">
    <source>
        <dbReference type="ARBA" id="ARBA00022898"/>
    </source>
</evidence>
<name>A0A5B0VW20_RHITR</name>
<keyword evidence="3" id="KW-0456">Lyase</keyword>
<evidence type="ECO:0000256" key="1">
    <source>
        <dbReference type="ARBA" id="ARBA00001933"/>
    </source>
</evidence>
<dbReference type="Proteomes" id="UP000323608">
    <property type="component" value="Unassembled WGS sequence"/>
</dbReference>
<accession>A0A5B0VW20</accession>
<dbReference type="GO" id="GO:0006567">
    <property type="term" value="P:L-threonine catabolic process"/>
    <property type="evidence" value="ECO:0007669"/>
    <property type="project" value="TreeGrafter"/>
</dbReference>
<proteinExistence type="predicted"/>
<dbReference type="InterPro" id="IPR036052">
    <property type="entry name" value="TrpB-like_PALP_sf"/>
</dbReference>
<dbReference type="EMBL" id="VNIP01000010">
    <property type="protein sequence ID" value="KAA1178654.1"/>
    <property type="molecule type" value="Genomic_DNA"/>
</dbReference>
<feature type="domain" description="Tryptophan synthase beta chain-like PALP" evidence="4">
    <location>
        <begin position="20"/>
        <end position="304"/>
    </location>
</feature>
<evidence type="ECO:0000259" key="4">
    <source>
        <dbReference type="Pfam" id="PF00291"/>
    </source>
</evidence>
<dbReference type="Gene3D" id="3.40.50.1100">
    <property type="match status" value="2"/>
</dbReference>
<dbReference type="GO" id="GO:0004794">
    <property type="term" value="F:threonine deaminase activity"/>
    <property type="evidence" value="ECO:0007669"/>
    <property type="project" value="TreeGrafter"/>
</dbReference>
<dbReference type="InterPro" id="IPR001926">
    <property type="entry name" value="TrpB-like_PALP"/>
</dbReference>
<evidence type="ECO:0000256" key="3">
    <source>
        <dbReference type="ARBA" id="ARBA00023239"/>
    </source>
</evidence>
<comment type="caution">
    <text evidence="5">The sequence shown here is derived from an EMBL/GenBank/DDBJ whole genome shotgun (WGS) entry which is preliminary data.</text>
</comment>
<reference evidence="5 6" key="1">
    <citation type="submission" date="2019-07" db="EMBL/GenBank/DDBJ databases">
        <title>The Draft Genome Sequence of Rhizobium tropici SARCC-755 Associated with Superior Nodulation on Pigeonpea (Cajanus cajan (L.) Millsp.).</title>
        <authorList>
            <person name="Bopape F.L."/>
            <person name="Hassen A.I."/>
            <person name="Swanevelder Z.H."/>
            <person name="Gwata E.T."/>
        </authorList>
    </citation>
    <scope>NUCLEOTIDE SEQUENCE [LARGE SCALE GENOMIC DNA]</scope>
    <source>
        <strain evidence="5 6">SARCC-755</strain>
    </source>
</reference>
<dbReference type="GO" id="GO:0006565">
    <property type="term" value="P:L-serine catabolic process"/>
    <property type="evidence" value="ECO:0007669"/>
    <property type="project" value="TreeGrafter"/>
</dbReference>
<dbReference type="Pfam" id="PF00291">
    <property type="entry name" value="PALP"/>
    <property type="match status" value="1"/>
</dbReference>
<sequence length="324" mass="34286">MRLNIDRIEAAATTIHKVFRHTPQYVCESLSRALGCRIVLKVETMNPVRCFKGRGTEMVLARLQSQGDRKSVVCASAGNLGQALAYGGRLRNFDVTVTASVTANAFKVEKMRLLGANVVLVEGEIEGALQAASDFAAETGAFLLEDSKNLDTCEGAATIGLELSELPQALDAVLISLGAGAMATGIGYALKCRRPNVEIITVQPQNAPAMTLSFKARRIVDAGDPNTIADGVAGRYVIPEVLDDLLAVADDALLVSEESLREGMRLLYLHSGLVVEPAAALGVAAILENRQRFSGKTVATVVCGSNVEPGAFESWIGNPKSTSA</sequence>
<dbReference type="GO" id="GO:0009097">
    <property type="term" value="P:isoleucine biosynthetic process"/>
    <property type="evidence" value="ECO:0007669"/>
    <property type="project" value="TreeGrafter"/>
</dbReference>
<dbReference type="PANTHER" id="PTHR48078:SF17">
    <property type="entry name" value="THREONINE DEHYDRATASE"/>
    <property type="match status" value="1"/>
</dbReference>
<dbReference type="RefSeq" id="WP_149636269.1">
    <property type="nucleotide sequence ID" value="NZ_VNIP01000010.1"/>
</dbReference>
<dbReference type="SUPFAM" id="SSF53686">
    <property type="entry name" value="Tryptophan synthase beta subunit-like PLP-dependent enzymes"/>
    <property type="match status" value="1"/>
</dbReference>